<sequence length="269" mass="29949">MKYRRLALAAAFLLAAIPFAGHAAAEQAAAETYRALFAGNHFLLEYQVAGEAQFRQIVSDGTRRFSNLGVQRKKNVSYSYDVYLKDQALYQFFQTGKGKLTARVLPVADVESSAIDPTEKWPEARKKLALPQELSIFAWQDAWTRHAPSERQPVFAASSVKTVAGKSYDCDRYLEDIMTQAQTVAGQLAYDALYENGKLVAIEEYLLRNGQETHLETLDIQSLTGDLGTHMDEPAEEVPVYAANDGGIEELMKQPRYLGPMGGTKDEKK</sequence>
<feature type="chain" id="PRO_5039411903" description="DUF3108 domain-containing protein" evidence="1">
    <location>
        <begin position="24"/>
        <end position="269"/>
    </location>
</feature>
<evidence type="ECO:0000256" key="1">
    <source>
        <dbReference type="SAM" id="SignalP"/>
    </source>
</evidence>
<evidence type="ECO:0008006" key="4">
    <source>
        <dbReference type="Google" id="ProtNLM"/>
    </source>
</evidence>
<proteinExistence type="predicted"/>
<evidence type="ECO:0000313" key="2">
    <source>
        <dbReference type="EMBL" id="NMD99177.1"/>
    </source>
</evidence>
<dbReference type="Proteomes" id="UP000543804">
    <property type="component" value="Unassembled WGS sequence"/>
</dbReference>
<keyword evidence="3" id="KW-1185">Reference proteome</keyword>
<organism evidence="2 3">
    <name type="scientific">Selenomonas bovis</name>
    <dbReference type="NCBI Taxonomy" id="416586"/>
    <lineage>
        <taxon>Bacteria</taxon>
        <taxon>Bacillati</taxon>
        <taxon>Bacillota</taxon>
        <taxon>Negativicutes</taxon>
        <taxon>Selenomonadales</taxon>
        <taxon>Selenomonadaceae</taxon>
        <taxon>Selenomonas</taxon>
    </lineage>
</organism>
<dbReference type="AlphaFoldDB" id="A0A848BD75"/>
<reference evidence="2 3" key="1">
    <citation type="submission" date="2020-04" db="EMBL/GenBank/DDBJ databases">
        <authorList>
            <person name="Hitch T.C.A."/>
            <person name="Wylensek D."/>
            <person name="Clavel T."/>
        </authorList>
    </citation>
    <scope>NUCLEOTIDE SEQUENCE [LARGE SCALE GENOMIC DNA]</scope>
    <source>
        <strain evidence="2 3">PG-130-P53-12</strain>
    </source>
</reference>
<gene>
    <name evidence="2" type="ORF">HF878_06780</name>
</gene>
<comment type="caution">
    <text evidence="2">The sequence shown here is derived from an EMBL/GenBank/DDBJ whole genome shotgun (WGS) entry which is preliminary data.</text>
</comment>
<feature type="signal peptide" evidence="1">
    <location>
        <begin position="1"/>
        <end position="23"/>
    </location>
</feature>
<protein>
    <recommendedName>
        <fullName evidence="4">DUF3108 domain-containing protein</fullName>
    </recommendedName>
</protein>
<name>A0A848BD75_9FIRM</name>
<dbReference type="RefSeq" id="WP_170077575.1">
    <property type="nucleotide sequence ID" value="NZ_JABAFA010000021.1"/>
</dbReference>
<accession>A0A848BD75</accession>
<dbReference type="EMBL" id="JABAFA010000021">
    <property type="protein sequence ID" value="NMD99177.1"/>
    <property type="molecule type" value="Genomic_DNA"/>
</dbReference>
<evidence type="ECO:0000313" key="3">
    <source>
        <dbReference type="Proteomes" id="UP000543804"/>
    </source>
</evidence>
<keyword evidence="1" id="KW-0732">Signal</keyword>